<dbReference type="PANTHER" id="PTHR19376:SF37">
    <property type="entry name" value="DNA-DIRECTED RNA POLYMERASE II SUBUNIT RPB1"/>
    <property type="match status" value="1"/>
</dbReference>
<dbReference type="Gene3D" id="6.10.250.2940">
    <property type="match status" value="1"/>
</dbReference>
<evidence type="ECO:0000256" key="9">
    <source>
        <dbReference type="ARBA" id="ARBA00023125"/>
    </source>
</evidence>
<dbReference type="SUPFAM" id="SSF64484">
    <property type="entry name" value="beta and beta-prime subunits of DNA dependent RNA-polymerase"/>
    <property type="match status" value="1"/>
</dbReference>
<evidence type="ECO:0000256" key="3">
    <source>
        <dbReference type="ARBA" id="ARBA00022478"/>
    </source>
</evidence>
<dbReference type="Gene3D" id="1.10.132.30">
    <property type="match status" value="1"/>
</dbReference>
<evidence type="ECO:0000256" key="12">
    <source>
        <dbReference type="ARBA" id="ARBA00048552"/>
    </source>
</evidence>
<dbReference type="CDD" id="cd02584">
    <property type="entry name" value="RNAP_II_Rpb1_C"/>
    <property type="match status" value="1"/>
</dbReference>
<dbReference type="eggNOG" id="KOG0260">
    <property type="taxonomic scope" value="Eukaryota"/>
</dbReference>
<dbReference type="NCBIfam" id="NF006336">
    <property type="entry name" value="PRK08566.1"/>
    <property type="match status" value="1"/>
</dbReference>
<keyword evidence="5 13" id="KW-0548">Nucleotidyltransferase</keyword>
<dbReference type="SMART" id="SM00663">
    <property type="entry name" value="RPOLA_N"/>
    <property type="match status" value="1"/>
</dbReference>
<dbReference type="GO" id="GO:0046872">
    <property type="term" value="F:metal ion binding"/>
    <property type="evidence" value="ECO:0007669"/>
    <property type="project" value="UniProtKB-KW"/>
</dbReference>
<dbReference type="GO" id="GO:0005665">
    <property type="term" value="C:RNA polymerase II, core complex"/>
    <property type="evidence" value="ECO:0007669"/>
    <property type="project" value="TreeGrafter"/>
</dbReference>
<dbReference type="GO" id="GO:0003899">
    <property type="term" value="F:DNA-directed RNA polymerase activity"/>
    <property type="evidence" value="ECO:0007669"/>
    <property type="project" value="UniProtKB-EC"/>
</dbReference>
<evidence type="ECO:0000256" key="7">
    <source>
        <dbReference type="ARBA" id="ARBA00022833"/>
    </source>
</evidence>
<evidence type="ECO:0000256" key="5">
    <source>
        <dbReference type="ARBA" id="ARBA00022695"/>
    </source>
</evidence>
<dbReference type="GeneID" id="17306331"/>
<evidence type="ECO:0000256" key="8">
    <source>
        <dbReference type="ARBA" id="ARBA00022842"/>
    </source>
</evidence>
<evidence type="ECO:0000256" key="1">
    <source>
        <dbReference type="ARBA" id="ARBA00004123"/>
    </source>
</evidence>
<evidence type="ECO:0000256" key="4">
    <source>
        <dbReference type="ARBA" id="ARBA00022679"/>
    </source>
</evidence>
<dbReference type="FunFam" id="2.40.40.20:FF:000019">
    <property type="entry name" value="DNA-directed RNA polymerase II subunit RPB1"/>
    <property type="match status" value="1"/>
</dbReference>
<dbReference type="Gene3D" id="6.20.50.80">
    <property type="match status" value="1"/>
</dbReference>
<dbReference type="InterPro" id="IPR007073">
    <property type="entry name" value="RNA_pol_Rpb1_7"/>
</dbReference>
<dbReference type="Proteomes" id="UP000011087">
    <property type="component" value="Unassembled WGS sequence"/>
</dbReference>
<dbReference type="InterPro" id="IPR006592">
    <property type="entry name" value="RNA_pol_N"/>
</dbReference>
<dbReference type="InterPro" id="IPR038593">
    <property type="entry name" value="RNA_pol_Rpb1_7_sf"/>
</dbReference>
<dbReference type="Gene3D" id="1.10.274.100">
    <property type="entry name" value="RNA polymerase Rpb1, domain 3"/>
    <property type="match status" value="1"/>
</dbReference>
<dbReference type="Pfam" id="PF04998">
    <property type="entry name" value="RNA_pol_Rpb1_5"/>
    <property type="match status" value="1"/>
</dbReference>
<dbReference type="InterPro" id="IPR045867">
    <property type="entry name" value="DNA-dir_RpoC_beta_prime"/>
</dbReference>
<evidence type="ECO:0000313" key="15">
    <source>
        <dbReference type="EMBL" id="EKX49673.1"/>
    </source>
</evidence>
<reference evidence="17" key="2">
    <citation type="submission" date="2012-11" db="EMBL/GenBank/DDBJ databases">
        <authorList>
            <person name="Kuo A."/>
            <person name="Curtis B.A."/>
            <person name="Tanifuji G."/>
            <person name="Burki F."/>
            <person name="Gruber A."/>
            <person name="Irimia M."/>
            <person name="Maruyama S."/>
            <person name="Arias M.C."/>
            <person name="Ball S.G."/>
            <person name="Gile G.H."/>
            <person name="Hirakawa Y."/>
            <person name="Hopkins J.F."/>
            <person name="Rensing S.A."/>
            <person name="Schmutz J."/>
            <person name="Symeonidi A."/>
            <person name="Elias M."/>
            <person name="Eveleigh R.J."/>
            <person name="Herman E.K."/>
            <person name="Klute M.J."/>
            <person name="Nakayama T."/>
            <person name="Obornik M."/>
            <person name="Reyes-Prieto A."/>
            <person name="Armbrust E.V."/>
            <person name="Aves S.J."/>
            <person name="Beiko R.G."/>
            <person name="Coutinho P."/>
            <person name="Dacks J.B."/>
            <person name="Durnford D.G."/>
            <person name="Fast N.M."/>
            <person name="Green B.R."/>
            <person name="Grisdale C."/>
            <person name="Hempe F."/>
            <person name="Henrissat B."/>
            <person name="Hoppner M.P."/>
            <person name="Ishida K.-I."/>
            <person name="Kim E."/>
            <person name="Koreny L."/>
            <person name="Kroth P.G."/>
            <person name="Liu Y."/>
            <person name="Malik S.-B."/>
            <person name="Maier U.G."/>
            <person name="McRose D."/>
            <person name="Mock T."/>
            <person name="Neilson J.A."/>
            <person name="Onodera N.T."/>
            <person name="Poole A.M."/>
            <person name="Pritham E.J."/>
            <person name="Richards T.A."/>
            <person name="Rocap G."/>
            <person name="Roy S.W."/>
            <person name="Sarai C."/>
            <person name="Schaack S."/>
            <person name="Shirato S."/>
            <person name="Slamovits C.H."/>
            <person name="Spencer D.F."/>
            <person name="Suzuki S."/>
            <person name="Worden A.Z."/>
            <person name="Zauner S."/>
            <person name="Barry K."/>
            <person name="Bell C."/>
            <person name="Bharti A.K."/>
            <person name="Crow J.A."/>
            <person name="Grimwood J."/>
            <person name="Kramer R."/>
            <person name="Lindquist E."/>
            <person name="Lucas S."/>
            <person name="Salamov A."/>
            <person name="McFadden G.I."/>
            <person name="Lane C.E."/>
            <person name="Keeling P.J."/>
            <person name="Gray M.W."/>
            <person name="Grigoriev I.V."/>
            <person name="Archibald J.M."/>
        </authorList>
    </citation>
    <scope>NUCLEOTIDE SEQUENCE</scope>
    <source>
        <strain evidence="17">CCMP2712</strain>
    </source>
</reference>
<reference evidence="15 17" key="1">
    <citation type="journal article" date="2012" name="Nature">
        <title>Algal genomes reveal evolutionary mosaicism and the fate of nucleomorphs.</title>
        <authorList>
            <consortium name="DOE Joint Genome Institute"/>
            <person name="Curtis B.A."/>
            <person name="Tanifuji G."/>
            <person name="Burki F."/>
            <person name="Gruber A."/>
            <person name="Irimia M."/>
            <person name="Maruyama S."/>
            <person name="Arias M.C."/>
            <person name="Ball S.G."/>
            <person name="Gile G.H."/>
            <person name="Hirakawa Y."/>
            <person name="Hopkins J.F."/>
            <person name="Kuo A."/>
            <person name="Rensing S.A."/>
            <person name="Schmutz J."/>
            <person name="Symeonidi A."/>
            <person name="Elias M."/>
            <person name="Eveleigh R.J."/>
            <person name="Herman E.K."/>
            <person name="Klute M.J."/>
            <person name="Nakayama T."/>
            <person name="Obornik M."/>
            <person name="Reyes-Prieto A."/>
            <person name="Armbrust E.V."/>
            <person name="Aves S.J."/>
            <person name="Beiko R.G."/>
            <person name="Coutinho P."/>
            <person name="Dacks J.B."/>
            <person name="Durnford D.G."/>
            <person name="Fast N.M."/>
            <person name="Green B.R."/>
            <person name="Grisdale C.J."/>
            <person name="Hempel F."/>
            <person name="Henrissat B."/>
            <person name="Hoppner M.P."/>
            <person name="Ishida K."/>
            <person name="Kim E."/>
            <person name="Koreny L."/>
            <person name="Kroth P.G."/>
            <person name="Liu Y."/>
            <person name="Malik S.B."/>
            <person name="Maier U.G."/>
            <person name="McRose D."/>
            <person name="Mock T."/>
            <person name="Neilson J.A."/>
            <person name="Onodera N.T."/>
            <person name="Poole A.M."/>
            <person name="Pritham E.J."/>
            <person name="Richards T.A."/>
            <person name="Rocap G."/>
            <person name="Roy S.W."/>
            <person name="Sarai C."/>
            <person name="Schaack S."/>
            <person name="Shirato S."/>
            <person name="Slamovits C.H."/>
            <person name="Spencer D.F."/>
            <person name="Suzuki S."/>
            <person name="Worden A.Z."/>
            <person name="Zauner S."/>
            <person name="Barry K."/>
            <person name="Bell C."/>
            <person name="Bharti A.K."/>
            <person name="Crow J.A."/>
            <person name="Grimwood J."/>
            <person name="Kramer R."/>
            <person name="Lindquist E."/>
            <person name="Lucas S."/>
            <person name="Salamov A."/>
            <person name="McFadden G.I."/>
            <person name="Lane C.E."/>
            <person name="Keeling P.J."/>
            <person name="Gray M.W."/>
            <person name="Grigoriev I.V."/>
            <person name="Archibald J.M."/>
        </authorList>
    </citation>
    <scope>NUCLEOTIDE SEQUENCE</scope>
    <source>
        <strain evidence="15 17">CCMP2712</strain>
    </source>
</reference>
<keyword evidence="10 13" id="KW-0804">Transcription</keyword>
<dbReference type="GO" id="GO:0006351">
    <property type="term" value="P:DNA-templated transcription"/>
    <property type="evidence" value="ECO:0007669"/>
    <property type="project" value="InterPro"/>
</dbReference>
<evidence type="ECO:0000313" key="16">
    <source>
        <dbReference type="EnsemblProtists" id="EKX49673"/>
    </source>
</evidence>
<dbReference type="InterPro" id="IPR007083">
    <property type="entry name" value="RNA_pol_Rpb1_4"/>
</dbReference>
<dbReference type="Pfam" id="PF05000">
    <property type="entry name" value="RNA_pol_Rpb1_4"/>
    <property type="match status" value="1"/>
</dbReference>
<dbReference type="InterPro" id="IPR044893">
    <property type="entry name" value="RNA_pol_Rpb1_clamp_domain"/>
</dbReference>
<dbReference type="Pfam" id="PF04997">
    <property type="entry name" value="RNA_pol_Rpb1_1"/>
    <property type="match status" value="1"/>
</dbReference>
<evidence type="ECO:0000256" key="13">
    <source>
        <dbReference type="RuleBase" id="RU004279"/>
    </source>
</evidence>
<dbReference type="OrthoDB" id="270392at2759"/>
<protein>
    <recommendedName>
        <fullName evidence="13">DNA-directed RNA polymerase subunit</fullName>
        <ecNumber evidence="13">2.7.7.6</ecNumber>
    </recommendedName>
</protein>
<dbReference type="OMA" id="QAFPIPH"/>
<comment type="similarity">
    <text evidence="2 13">Belongs to the RNA polymerase beta' chain family.</text>
</comment>
<dbReference type="CDD" id="cd02733">
    <property type="entry name" value="RNAP_II_RPB1_N"/>
    <property type="match status" value="1"/>
</dbReference>
<dbReference type="Gene3D" id="3.30.1360.140">
    <property type="match status" value="1"/>
</dbReference>
<dbReference type="Pfam" id="PF04992">
    <property type="entry name" value="RNA_pol_Rpb1_6"/>
    <property type="match status" value="2"/>
</dbReference>
<dbReference type="InterPro" id="IPR000722">
    <property type="entry name" value="RNA_pol_asu"/>
</dbReference>
<keyword evidence="7" id="KW-0862">Zinc</keyword>
<evidence type="ECO:0000259" key="14">
    <source>
        <dbReference type="SMART" id="SM00663"/>
    </source>
</evidence>
<dbReference type="Pfam" id="PF04990">
    <property type="entry name" value="RNA_pol_Rpb1_7"/>
    <property type="match status" value="1"/>
</dbReference>
<dbReference type="Gene3D" id="2.40.40.20">
    <property type="match status" value="1"/>
</dbReference>
<keyword evidence="6" id="KW-0479">Metal-binding</keyword>
<evidence type="ECO:0000256" key="6">
    <source>
        <dbReference type="ARBA" id="ARBA00022723"/>
    </source>
</evidence>
<dbReference type="FunFam" id="1.10.150.390:FF:000001">
    <property type="entry name" value="DNA-directed RNA polymerase subunit"/>
    <property type="match status" value="1"/>
</dbReference>
<dbReference type="Gene3D" id="1.10.150.390">
    <property type="match status" value="1"/>
</dbReference>
<dbReference type="KEGG" id="gtt:GUITHDRAFT_104636"/>
<keyword evidence="11" id="KW-0539">Nucleus</keyword>
<proteinExistence type="inferred from homology"/>
<dbReference type="EC" id="2.7.7.6" evidence="13"/>
<dbReference type="InterPro" id="IPR042102">
    <property type="entry name" value="RNA_pol_Rpb1_3_sf"/>
</dbReference>
<keyword evidence="4 13" id="KW-0808">Transferase</keyword>
<evidence type="ECO:0000256" key="11">
    <source>
        <dbReference type="ARBA" id="ARBA00023242"/>
    </source>
</evidence>
<comment type="subcellular location">
    <subcellularLocation>
        <location evidence="1">Nucleus</location>
    </subcellularLocation>
</comment>
<sequence length="1473" mass="165038">MPRNYSQLITSKGCEVVKVKCVQFGILSPDDIKNFSVAEVKTIEKFDAQGKPKTAGLMDPHLGVPPRAAYKCATCHGSDETCPGHFGHINLAEPVYHCGFLTMLQKILGCVCHQCGMLMVDERDIHFRSALRLKHPQARLNAIASICKSKKKCSHEAMDKSETQVDRGCGAPHPSILRAGLNFKVKYPTVSAEEHVDESLQGERELFADEALAILRRITDEDCEKLGLDPRFARPDWMIVQVVAVSPPHVRPAIMTDSGSRGEDDITFKLGDVIKANNHLKQLKESGAPPSQRRESQMLLQYHLATMYNNELAGQPQAQHRNGKAIKSLRQRIKGKEGRVRGNLMGKRVDFSARTVITGDPTISCDQVGVPRSIAYNMTFPEIVSIHNIENMRNLVMNGPDQHPGAKSIVRSDGKRVDLRFVKMQSDQILDYGYIVERQMQDDDCVIFNRQPSLHKMSMMGHRVKIMPYSTFRLNLSVTSPYNADFDGDEMNLHLPQSYETKSEIYNIMMVPFQIVSPQKNAPVMGIVQDTLLGCSVLTRRNTFVEKDLMMNVLMHVPGFDGRVPIPAIVKAPNNKGPLWTGKQVLSLAIPSRRINLSKLNQYKTDEDTGDVFKQTMTINDAHIVIEDGEILTGSVDSSVIKTSQGGLVHMCWADLGPAGARDLLNNTQIIVNHWLLQNGWSVGVSDIVASAETIKAIGASIDAAKKDVQGFVEQWQQGSLKKQPGCTMHQVFEMQVNSRLNNALSDGSNIVQRGIKFALNRINEMRKSGSKGTDINLCQIIALVGQQNIENCRIPYGFKRRTLPHFRKDDPGAESRGFVENSYTQGLTPQELYFHAMGGREGLIDTAVKTSETGYIQRRLIKALEDVVVRYDGTVRNSLGSVIQFAYGEDGLDATFLLSQKPPTLEMRKAQLRDNYFIDLDKPESIKNYVHSDIRSQIAGDLEVRDRLKKEYEQIETDQEELRSKIFADSSLEGVRDLSERLKVALFPGEDNISIEARNNATHLFNIILRSQFAVKKVMAGHRLNKKAFDWILGEVESKFRRAIVNPGESVGCIASQSLGEPVTQMTLNTFHFAGVSAKKGTKGVPRMKELINIAKNIKAPGISIYLKEGHFEDEHKAKAISNKIEYLNLRLLVKHAEIHYEPNPLLTRVPEDQAIVEAHYELADEPPKNMSPWVLRFVLDNPTLDGKDMYLSEVVAKIKETYHTGRDEFEIIASDDNADLLVIRLRLLTRSDKYVLAFGKIAMDMLDTITLRGIPDIPRVLIEQDKLYHKLFSPDDPKYEKYNKAVPSYLYAEGNNLLRVLSFAEVDQVRTVSNDITEILQVLGIEAVRCALLKEIREVMRASSYVNYRHIACLVDVMTHRGILMSITRHGINRLETGPLMRCTFEETVEILLEAAAFSMPDRCLGVAENVILGNLCPLGTGSFELFLNTESCLEAVPVTHDDGAEPMMFADVGQDELRLVHGLQAWTPVM</sequence>
<keyword evidence="17" id="KW-1185">Reference proteome</keyword>
<dbReference type="GO" id="GO:0003677">
    <property type="term" value="F:DNA binding"/>
    <property type="evidence" value="ECO:0007669"/>
    <property type="project" value="UniProtKB-KW"/>
</dbReference>
<dbReference type="InterPro" id="IPR007075">
    <property type="entry name" value="RNA_pol_Rpb1_6"/>
</dbReference>
<evidence type="ECO:0000256" key="2">
    <source>
        <dbReference type="ARBA" id="ARBA00006460"/>
    </source>
</evidence>
<name>L1JNL7_GUITC</name>
<dbReference type="Gene3D" id="4.10.860.120">
    <property type="entry name" value="RNA polymerase II, clamp domain"/>
    <property type="match status" value="1"/>
</dbReference>
<dbReference type="FunFam" id="1.10.274.100:FF:000001">
    <property type="entry name" value="DNA-directed RNA polymerase subunit"/>
    <property type="match status" value="1"/>
</dbReference>
<dbReference type="Pfam" id="PF04983">
    <property type="entry name" value="RNA_pol_Rpb1_3"/>
    <property type="match status" value="1"/>
</dbReference>
<dbReference type="EnsemblProtists" id="EKX49673">
    <property type="protein sequence ID" value="EKX49673"/>
    <property type="gene ID" value="GUITHDRAFT_104636"/>
</dbReference>
<gene>
    <name evidence="15" type="primary">Rpb1</name>
    <name evidence="15" type="ORF">GUITHDRAFT_104636</name>
</gene>
<dbReference type="FunFam" id="4.10.860.120:FF:000003">
    <property type="entry name" value="DNA-directed RNA polymerase subunit"/>
    <property type="match status" value="1"/>
</dbReference>
<reference evidence="16" key="3">
    <citation type="submission" date="2016-03" db="UniProtKB">
        <authorList>
            <consortium name="EnsemblProtists"/>
        </authorList>
    </citation>
    <scope>IDENTIFICATION</scope>
</reference>
<dbReference type="RefSeq" id="XP_005836653.1">
    <property type="nucleotide sequence ID" value="XM_005836596.1"/>
</dbReference>
<dbReference type="InterPro" id="IPR007081">
    <property type="entry name" value="RNA_pol_Rpb1_5"/>
</dbReference>
<evidence type="ECO:0000256" key="10">
    <source>
        <dbReference type="ARBA" id="ARBA00023163"/>
    </source>
</evidence>
<evidence type="ECO:0000313" key="17">
    <source>
        <dbReference type="Proteomes" id="UP000011087"/>
    </source>
</evidence>
<keyword evidence="9" id="KW-0238">DNA-binding</keyword>
<dbReference type="EMBL" id="JH992981">
    <property type="protein sequence ID" value="EKX49673.1"/>
    <property type="molecule type" value="Genomic_DNA"/>
</dbReference>
<dbReference type="InterPro" id="IPR007080">
    <property type="entry name" value="RNA_pol_Rpb1_1"/>
</dbReference>
<dbReference type="STRING" id="905079.L1JNL7"/>
<dbReference type="PaxDb" id="55529-EKX49673"/>
<comment type="catalytic activity">
    <reaction evidence="12 13">
        <text>RNA(n) + a ribonucleoside 5'-triphosphate = RNA(n+1) + diphosphate</text>
        <dbReference type="Rhea" id="RHEA:21248"/>
        <dbReference type="Rhea" id="RHEA-COMP:14527"/>
        <dbReference type="Rhea" id="RHEA-COMP:17342"/>
        <dbReference type="ChEBI" id="CHEBI:33019"/>
        <dbReference type="ChEBI" id="CHEBI:61557"/>
        <dbReference type="ChEBI" id="CHEBI:140395"/>
        <dbReference type="EC" id="2.7.7.6"/>
    </reaction>
</comment>
<keyword evidence="8" id="KW-0460">Magnesium</keyword>
<dbReference type="Gene3D" id="3.30.1490.180">
    <property type="entry name" value="RNA polymerase ii"/>
    <property type="match status" value="1"/>
</dbReference>
<dbReference type="HOGENOM" id="CLU_000487_1_1_1"/>
<dbReference type="InterPro" id="IPR007066">
    <property type="entry name" value="RNA_pol_Rpb1_3"/>
</dbReference>
<dbReference type="PANTHER" id="PTHR19376">
    <property type="entry name" value="DNA-DIRECTED RNA POLYMERASE"/>
    <property type="match status" value="1"/>
</dbReference>
<feature type="domain" description="RNA polymerase N-terminal" evidence="14">
    <location>
        <begin position="236"/>
        <end position="539"/>
    </location>
</feature>
<accession>L1JNL7</accession>
<dbReference type="Pfam" id="PF00623">
    <property type="entry name" value="RNA_pol_Rpb1_2"/>
    <property type="match status" value="1"/>
</dbReference>
<organism evidence="15">
    <name type="scientific">Guillardia theta (strain CCMP2712)</name>
    <name type="common">Cryptophyte</name>
    <dbReference type="NCBI Taxonomy" id="905079"/>
    <lineage>
        <taxon>Eukaryota</taxon>
        <taxon>Cryptophyceae</taxon>
        <taxon>Pyrenomonadales</taxon>
        <taxon>Geminigeraceae</taxon>
        <taxon>Guillardia</taxon>
    </lineage>
</organism>
<comment type="function">
    <text evidence="13">DNA-dependent RNA polymerase catalyzes the transcription of DNA into RNA using the four ribonucleoside triphosphates as substrates.</text>
</comment>
<keyword evidence="3 13" id="KW-0240">DNA-directed RNA polymerase</keyword>
<dbReference type="InterPro" id="IPR038120">
    <property type="entry name" value="Rpb1_funnel_sf"/>
</dbReference>